<evidence type="ECO:0000256" key="2">
    <source>
        <dbReference type="ARBA" id="ARBA00022833"/>
    </source>
</evidence>
<proteinExistence type="predicted"/>
<dbReference type="RefSeq" id="XP_013407493.1">
    <property type="nucleotide sequence ID" value="XM_013552039.1"/>
</dbReference>
<dbReference type="RefSeq" id="XP_013407492.1">
    <property type="nucleotide sequence ID" value="XM_013552038.2"/>
</dbReference>
<evidence type="ECO:0000313" key="9">
    <source>
        <dbReference type="RefSeq" id="XP_013407495.1"/>
    </source>
</evidence>
<evidence type="ECO:0000313" key="6">
    <source>
        <dbReference type="RefSeq" id="XP_013407492.1"/>
    </source>
</evidence>
<evidence type="ECO:0000256" key="1">
    <source>
        <dbReference type="ARBA" id="ARBA00022723"/>
    </source>
</evidence>
<dbReference type="InterPro" id="IPR036990">
    <property type="entry name" value="M14A-like_propep"/>
</dbReference>
<dbReference type="Pfam" id="PF02244">
    <property type="entry name" value="Propep_M14"/>
    <property type="match status" value="1"/>
</dbReference>
<dbReference type="Proteomes" id="UP000085678">
    <property type="component" value="Unplaced"/>
</dbReference>
<feature type="chain" id="PRO_5014545903" evidence="3">
    <location>
        <begin position="17"/>
        <end position="100"/>
    </location>
</feature>
<reference evidence="6 7" key="1">
    <citation type="submission" date="2025-04" db="UniProtKB">
        <authorList>
            <consortium name="RefSeq"/>
        </authorList>
    </citation>
    <scope>IDENTIFICATION</scope>
    <source>
        <tissue evidence="6 7">Gonads</tissue>
    </source>
</reference>
<evidence type="ECO:0000256" key="3">
    <source>
        <dbReference type="SAM" id="SignalP"/>
    </source>
</evidence>
<keyword evidence="3" id="KW-0732">Signal</keyword>
<keyword evidence="5" id="KW-1185">Reference proteome</keyword>
<dbReference type="Gene3D" id="3.30.70.340">
    <property type="entry name" value="Metallocarboxypeptidase-like"/>
    <property type="match status" value="1"/>
</dbReference>
<dbReference type="RefSeq" id="XP_013407495.1">
    <property type="nucleotide sequence ID" value="XM_013552041.1"/>
</dbReference>
<name>A0A1S3JAR5_LINAN</name>
<dbReference type="KEGG" id="lak:106171608"/>
<accession>A0A1S3JAR5</accession>
<evidence type="ECO:0000313" key="7">
    <source>
        <dbReference type="RefSeq" id="XP_013407493.1"/>
    </source>
</evidence>
<feature type="signal peptide" evidence="3">
    <location>
        <begin position="1"/>
        <end position="16"/>
    </location>
</feature>
<dbReference type="InterPro" id="IPR003146">
    <property type="entry name" value="M14A_act_pep"/>
</dbReference>
<dbReference type="AlphaFoldDB" id="A0A1S3JAR5"/>
<evidence type="ECO:0000313" key="5">
    <source>
        <dbReference type="Proteomes" id="UP000085678"/>
    </source>
</evidence>
<dbReference type="SUPFAM" id="SSF54897">
    <property type="entry name" value="Protease propeptides/inhibitors"/>
    <property type="match status" value="1"/>
</dbReference>
<sequence>MLLALALTGFCALVTALPTPVTRYDGHKVIRMVAKTQEELEKIRSFIHAEEERGLDVWANPKGVGGFADIRLPAHQVESTLKKLSDDGLKHKTLIDDLQK</sequence>
<organism evidence="5 6">
    <name type="scientific">Lingula anatina</name>
    <name type="common">Brachiopod</name>
    <name type="synonym">Lingula unguis</name>
    <dbReference type="NCBI Taxonomy" id="7574"/>
    <lineage>
        <taxon>Eukaryota</taxon>
        <taxon>Metazoa</taxon>
        <taxon>Spiralia</taxon>
        <taxon>Lophotrochozoa</taxon>
        <taxon>Brachiopoda</taxon>
        <taxon>Linguliformea</taxon>
        <taxon>Lingulata</taxon>
        <taxon>Lingulida</taxon>
        <taxon>Linguloidea</taxon>
        <taxon>Lingulidae</taxon>
        <taxon>Lingula</taxon>
    </lineage>
</organism>
<protein>
    <submittedName>
        <fullName evidence="6 7">Carboxypeptidase A5-like</fullName>
    </submittedName>
</protein>
<feature type="domain" description="Carboxypeptidase activation peptide" evidence="4">
    <location>
        <begin position="31"/>
        <end position="100"/>
    </location>
</feature>
<gene>
    <name evidence="6 7 8 9" type="primary">LOC106171608</name>
</gene>
<dbReference type="GO" id="GO:0046872">
    <property type="term" value="F:metal ion binding"/>
    <property type="evidence" value="ECO:0007669"/>
    <property type="project" value="UniProtKB-KW"/>
</dbReference>
<dbReference type="RefSeq" id="XP_013407494.1">
    <property type="nucleotide sequence ID" value="XM_013552040.1"/>
</dbReference>
<evidence type="ECO:0000259" key="4">
    <source>
        <dbReference type="Pfam" id="PF02244"/>
    </source>
</evidence>
<keyword evidence="2" id="KW-0862">Zinc</keyword>
<dbReference type="GeneID" id="106171608"/>
<keyword evidence="1" id="KW-0479">Metal-binding</keyword>
<evidence type="ECO:0000313" key="8">
    <source>
        <dbReference type="RefSeq" id="XP_013407494.1"/>
    </source>
</evidence>